<keyword evidence="4" id="KW-1185">Reference proteome</keyword>
<sequence length="115" mass="12858">MASAGPSTTFNELVLNLPVELRQEIFNYDLEEAIPCTVDGDIRFNEKLHWMPREVYGINRGTTAALPHTFELLSLVHCPESPYFSDSTAGLVRNGFRAAESLRAKIELQFLGDEG</sequence>
<gene>
    <name evidence="2" type="ORF">EG327_006320</name>
    <name evidence="1" type="ORF">EG328_010509</name>
</gene>
<organism evidence="2 4">
    <name type="scientific">Venturia inaequalis</name>
    <name type="common">Apple scab fungus</name>
    <dbReference type="NCBI Taxonomy" id="5025"/>
    <lineage>
        <taxon>Eukaryota</taxon>
        <taxon>Fungi</taxon>
        <taxon>Dikarya</taxon>
        <taxon>Ascomycota</taxon>
        <taxon>Pezizomycotina</taxon>
        <taxon>Dothideomycetes</taxon>
        <taxon>Pleosporomycetidae</taxon>
        <taxon>Venturiales</taxon>
        <taxon>Venturiaceae</taxon>
        <taxon>Venturia</taxon>
    </lineage>
</organism>
<dbReference type="AlphaFoldDB" id="A0A8H3VSA6"/>
<evidence type="ECO:0000313" key="1">
    <source>
        <dbReference type="EMBL" id="KAE9988470.1"/>
    </source>
</evidence>
<dbReference type="EMBL" id="WNWS01000007">
    <property type="protein sequence ID" value="KAE9988470.1"/>
    <property type="molecule type" value="Genomic_DNA"/>
</dbReference>
<dbReference type="Proteomes" id="UP000490939">
    <property type="component" value="Unassembled WGS sequence"/>
</dbReference>
<evidence type="ECO:0000313" key="4">
    <source>
        <dbReference type="Proteomes" id="UP000490939"/>
    </source>
</evidence>
<dbReference type="EMBL" id="WNWR01000037">
    <property type="protein sequence ID" value="KAE9993141.1"/>
    <property type="molecule type" value="Genomic_DNA"/>
</dbReference>
<accession>A0A8H3VSA6</accession>
<name>A0A8H3VSA6_VENIN</name>
<dbReference type="Proteomes" id="UP000447873">
    <property type="component" value="Unassembled WGS sequence"/>
</dbReference>
<protein>
    <submittedName>
        <fullName evidence="2">Uncharacterized protein</fullName>
    </submittedName>
</protein>
<comment type="caution">
    <text evidence="2">The sequence shown here is derived from an EMBL/GenBank/DDBJ whole genome shotgun (WGS) entry which is preliminary data.</text>
</comment>
<evidence type="ECO:0000313" key="3">
    <source>
        <dbReference type="Proteomes" id="UP000447873"/>
    </source>
</evidence>
<proteinExistence type="predicted"/>
<reference evidence="2 4" key="1">
    <citation type="submission" date="2019-07" db="EMBL/GenBank/DDBJ databases">
        <title>Venturia inaequalis Genome Resource.</title>
        <authorList>
            <person name="Lichtner F.J."/>
        </authorList>
    </citation>
    <scope>NUCLEOTIDE SEQUENCE [LARGE SCALE GENOMIC DNA]</scope>
    <source>
        <strain evidence="1 3">120213</strain>
        <strain evidence="2 4">DMI_063113</strain>
    </source>
</reference>
<evidence type="ECO:0000313" key="2">
    <source>
        <dbReference type="EMBL" id="KAE9993141.1"/>
    </source>
</evidence>